<dbReference type="EMBL" id="MOXJ01000039">
    <property type="protein sequence ID" value="PDO09445.1"/>
    <property type="molecule type" value="Genomic_DNA"/>
</dbReference>
<accession>A0A2A6DXI3</accession>
<feature type="transmembrane region" description="Helical" evidence="1">
    <location>
        <begin position="47"/>
        <end position="64"/>
    </location>
</feature>
<reference evidence="2 3" key="1">
    <citation type="submission" date="2016-12" db="EMBL/GenBank/DDBJ databases">
        <title>Candidatus Reconcilibacillus cellulovorans genome.</title>
        <authorList>
            <person name="Kolinko S."/>
            <person name="Wu Y.-W."/>
            <person name="Tachea F."/>
            <person name="Denzel E."/>
            <person name="Hiras J."/>
            <person name="Baecker N."/>
            <person name="Chan L.J."/>
            <person name="Eichorst S.A."/>
            <person name="Frey D."/>
            <person name="Adams P.D."/>
            <person name="Pray T."/>
            <person name="Tanjore D."/>
            <person name="Petzold C.J."/>
            <person name="Gladden J.M."/>
            <person name="Simmons B.A."/>
            <person name="Singer S.W."/>
        </authorList>
    </citation>
    <scope>NUCLEOTIDE SEQUENCE [LARGE SCALE GENOMIC DNA]</scope>
    <source>
        <strain evidence="2">JTherm</strain>
    </source>
</reference>
<evidence type="ECO:0000313" key="3">
    <source>
        <dbReference type="Proteomes" id="UP000243688"/>
    </source>
</evidence>
<protein>
    <recommendedName>
        <fullName evidence="4">PrgI family protein</fullName>
    </recommendedName>
</protein>
<organism evidence="2 3">
    <name type="scientific">Candidatus Reconcilbacillus cellulovorans</name>
    <dbReference type="NCBI Taxonomy" id="1906605"/>
    <lineage>
        <taxon>Bacteria</taxon>
        <taxon>Bacillati</taxon>
        <taxon>Bacillota</taxon>
        <taxon>Bacilli</taxon>
        <taxon>Bacillales</taxon>
        <taxon>Paenibacillaceae</taxon>
        <taxon>Candidatus Reconcilbacillus</taxon>
    </lineage>
</organism>
<sequence length="102" mass="11873">MYFIPRNIKTRFEFFEGFGFLELFLFLVFAAVGGGISYIVYLFTKKFFSILFLVLFGAVGLVAVRKDPRLGVSAFDLMREYRHFSSKQKSYYYHFGTGREGS</sequence>
<keyword evidence="1" id="KW-1133">Transmembrane helix</keyword>
<proteinExistence type="predicted"/>
<evidence type="ECO:0000256" key="1">
    <source>
        <dbReference type="SAM" id="Phobius"/>
    </source>
</evidence>
<evidence type="ECO:0008006" key="4">
    <source>
        <dbReference type="Google" id="ProtNLM"/>
    </source>
</evidence>
<dbReference type="Proteomes" id="UP000243688">
    <property type="component" value="Unassembled WGS sequence"/>
</dbReference>
<name>A0A2A6DXI3_9BACL</name>
<comment type="caution">
    <text evidence="2">The sequence shown here is derived from an EMBL/GenBank/DDBJ whole genome shotgun (WGS) entry which is preliminary data.</text>
</comment>
<gene>
    <name evidence="2" type="ORF">BLM47_12520</name>
</gene>
<dbReference type="AlphaFoldDB" id="A0A2A6DXI3"/>
<keyword evidence="1" id="KW-0472">Membrane</keyword>
<feature type="transmembrane region" description="Helical" evidence="1">
    <location>
        <begin position="20"/>
        <end position="41"/>
    </location>
</feature>
<evidence type="ECO:0000313" key="2">
    <source>
        <dbReference type="EMBL" id="PDO09445.1"/>
    </source>
</evidence>
<keyword evidence="1" id="KW-0812">Transmembrane</keyword>